<evidence type="ECO:0000313" key="3">
    <source>
        <dbReference type="Proteomes" id="UP001056619"/>
    </source>
</evidence>
<keyword evidence="1" id="KW-0472">Membrane</keyword>
<keyword evidence="1" id="KW-0812">Transmembrane</keyword>
<evidence type="ECO:0000313" key="2">
    <source>
        <dbReference type="EMBL" id="USA60814.1"/>
    </source>
</evidence>
<evidence type="ECO:0000256" key="1">
    <source>
        <dbReference type="SAM" id="Phobius"/>
    </source>
</evidence>
<feature type="transmembrane region" description="Helical" evidence="1">
    <location>
        <begin position="37"/>
        <end position="58"/>
    </location>
</feature>
<protein>
    <recommendedName>
        <fullName evidence="4">Beta-carotene 15,15'-monooxygenase</fullName>
    </recommendedName>
</protein>
<name>A0ABY4U613_9SPHN</name>
<feature type="transmembrane region" description="Helical" evidence="1">
    <location>
        <begin position="99"/>
        <end position="117"/>
    </location>
</feature>
<proteinExistence type="predicted"/>
<organism evidence="2 3">
    <name type="scientific">Qipengyuania citrea</name>
    <dbReference type="NCBI Taxonomy" id="225971"/>
    <lineage>
        <taxon>Bacteria</taxon>
        <taxon>Pseudomonadati</taxon>
        <taxon>Pseudomonadota</taxon>
        <taxon>Alphaproteobacteria</taxon>
        <taxon>Sphingomonadales</taxon>
        <taxon>Erythrobacteraceae</taxon>
        <taxon>Qipengyuania</taxon>
    </lineage>
</organism>
<feature type="transmembrane region" description="Helical" evidence="1">
    <location>
        <begin position="70"/>
        <end position="87"/>
    </location>
</feature>
<gene>
    <name evidence="2" type="ORF">NCF85_12045</name>
</gene>
<accession>A0ABY4U613</accession>
<sequence length="327" mass="36132">MLYSLPNRLRPILLLLAPLLAIFAARMATHSEIAARYPRTAALCFLWIAADSLTLALIAKAPRNRPQLRAVLGAIATGFLVATLGAADPVRAALLDMHAVVLAMALTVAAYAGWSLWRAIRVFGRTGSIVQAAQQVLPELLVRLAAYEFAMLRLALFSWGAQPDVPMKTQSFSCHRIVNPMIATLLVLQLIEIGVMHLLVSHWSATAAWILFALGVWGLLFIIALMKAFRIYPVLMDENMVRVRAGTLTDFAVPHCEIAGVDAAISLEETKRSDVLNAAILAHPNIILRLRRPIRHRGLFGKTRTVERVAFRVDEPELFLTALRERI</sequence>
<feature type="transmembrane region" description="Helical" evidence="1">
    <location>
        <begin position="206"/>
        <end position="226"/>
    </location>
</feature>
<keyword evidence="3" id="KW-1185">Reference proteome</keyword>
<dbReference type="EMBL" id="CP098494">
    <property type="protein sequence ID" value="USA60814.1"/>
    <property type="molecule type" value="Genomic_DNA"/>
</dbReference>
<dbReference type="RefSeq" id="WP_301641770.1">
    <property type="nucleotide sequence ID" value="NZ_CP098494.1"/>
</dbReference>
<reference evidence="2 3" key="1">
    <citation type="submission" date="2022-06" db="EMBL/GenBank/DDBJ databases">
        <authorList>
            <person name="Liu G."/>
        </authorList>
    </citation>
    <scope>NUCLEOTIDE SEQUENCE [LARGE SCALE GENOMIC DNA]</scope>
    <source>
        <strain evidence="2 3">E4</strain>
    </source>
</reference>
<dbReference type="Proteomes" id="UP001056619">
    <property type="component" value="Chromosome"/>
</dbReference>
<evidence type="ECO:0008006" key="4">
    <source>
        <dbReference type="Google" id="ProtNLM"/>
    </source>
</evidence>
<feature type="transmembrane region" description="Helical" evidence="1">
    <location>
        <begin position="177"/>
        <end position="200"/>
    </location>
</feature>
<keyword evidence="1" id="KW-1133">Transmembrane helix</keyword>